<accession>A0AA88GTT7</accession>
<sequence length="329" mass="36971">MKTSTALSVHHQLHNKQVGDFIDLPSVSYPILLRSCNQCKYTFVENICFIEQNPKSNSEYGTRASHHGEKITWMVMGTQWGLIIGDSIETSCQALDCHTTSFVKLDDTTIMNIHHSLHNSTHKQVEIEGQVFEKKTNKQCHYFEINGTKFMQQNKQKNSEYAKKAKKGHKITWVMVSNVAGFKGHKSWGLIVDEVIEKDCLIFQRNTSETTPSSTNHNHNSIQTLDHSSHEEHENYGLEAPSTPVKSSKVDSSLLKRSLSNSSPSLFASPSSSLSSSTEQVHSTRPSDCCSKLQASPFSSSDASPIPVRSRKTRTPIRKRRKNISSLNH</sequence>
<feature type="compositionally biased region" description="Polar residues" evidence="1">
    <location>
        <begin position="293"/>
        <end position="303"/>
    </location>
</feature>
<name>A0AA88GTT7_NAELO</name>
<keyword evidence="3" id="KW-1185">Reference proteome</keyword>
<dbReference type="Proteomes" id="UP000816034">
    <property type="component" value="Unassembled WGS sequence"/>
</dbReference>
<evidence type="ECO:0000256" key="1">
    <source>
        <dbReference type="SAM" id="MobiDB-lite"/>
    </source>
</evidence>
<feature type="compositionally biased region" description="Basic residues" evidence="1">
    <location>
        <begin position="309"/>
        <end position="323"/>
    </location>
</feature>
<organism evidence="2 3">
    <name type="scientific">Naegleria lovaniensis</name>
    <name type="common">Amoeba</name>
    <dbReference type="NCBI Taxonomy" id="51637"/>
    <lineage>
        <taxon>Eukaryota</taxon>
        <taxon>Discoba</taxon>
        <taxon>Heterolobosea</taxon>
        <taxon>Tetramitia</taxon>
        <taxon>Eutetramitia</taxon>
        <taxon>Vahlkampfiidae</taxon>
        <taxon>Naegleria</taxon>
    </lineage>
</organism>
<feature type="region of interest" description="Disordered" evidence="1">
    <location>
        <begin position="207"/>
        <end position="329"/>
    </location>
</feature>
<dbReference type="AlphaFoldDB" id="A0AA88GTT7"/>
<comment type="caution">
    <text evidence="2">The sequence shown here is derived from an EMBL/GenBank/DDBJ whole genome shotgun (WGS) entry which is preliminary data.</text>
</comment>
<dbReference type="RefSeq" id="XP_044552752.1">
    <property type="nucleotide sequence ID" value="XM_044691357.1"/>
</dbReference>
<gene>
    <name evidence="2" type="ORF">C9374_000199</name>
</gene>
<reference evidence="2 3" key="1">
    <citation type="journal article" date="2018" name="BMC Genomics">
        <title>The genome of Naegleria lovaniensis, the basis for a comparative approach to unravel pathogenicity factors of the human pathogenic amoeba N. fowleri.</title>
        <authorList>
            <person name="Liechti N."/>
            <person name="Schurch N."/>
            <person name="Bruggmann R."/>
            <person name="Wittwer M."/>
        </authorList>
    </citation>
    <scope>NUCLEOTIDE SEQUENCE [LARGE SCALE GENOMIC DNA]</scope>
    <source>
        <strain evidence="2 3">ATCC 30569</strain>
    </source>
</reference>
<evidence type="ECO:0000313" key="2">
    <source>
        <dbReference type="EMBL" id="KAG2388760.1"/>
    </source>
</evidence>
<feature type="compositionally biased region" description="Basic and acidic residues" evidence="1">
    <location>
        <begin position="227"/>
        <end position="236"/>
    </location>
</feature>
<feature type="compositionally biased region" description="Low complexity" evidence="1">
    <location>
        <begin position="246"/>
        <end position="277"/>
    </location>
</feature>
<dbReference type="GeneID" id="68092661"/>
<feature type="compositionally biased region" description="Polar residues" evidence="1">
    <location>
        <begin position="207"/>
        <end position="226"/>
    </location>
</feature>
<proteinExistence type="predicted"/>
<evidence type="ECO:0000313" key="3">
    <source>
        <dbReference type="Proteomes" id="UP000816034"/>
    </source>
</evidence>
<protein>
    <submittedName>
        <fullName evidence="2">Uncharacterized protein</fullName>
    </submittedName>
</protein>
<dbReference type="EMBL" id="PYSW02000009">
    <property type="protein sequence ID" value="KAG2388760.1"/>
    <property type="molecule type" value="Genomic_DNA"/>
</dbReference>